<evidence type="ECO:0000313" key="1">
    <source>
        <dbReference type="EMBL" id="CAB4157022.1"/>
    </source>
</evidence>
<protein>
    <submittedName>
        <fullName evidence="2">Uncharacterized protein</fullName>
    </submittedName>
</protein>
<proteinExistence type="predicted"/>
<reference evidence="2" key="1">
    <citation type="submission" date="2020-05" db="EMBL/GenBank/DDBJ databases">
        <authorList>
            <person name="Chiriac C."/>
            <person name="Salcher M."/>
            <person name="Ghai R."/>
            <person name="Kavagutti S V."/>
        </authorList>
    </citation>
    <scope>NUCLEOTIDE SEQUENCE</scope>
</reference>
<evidence type="ECO:0000313" key="2">
    <source>
        <dbReference type="EMBL" id="CAB5225574.1"/>
    </source>
</evidence>
<dbReference type="EMBL" id="LR796648">
    <property type="protein sequence ID" value="CAB4157022.1"/>
    <property type="molecule type" value="Genomic_DNA"/>
</dbReference>
<gene>
    <name evidence="1" type="ORF">UFOVP675_50</name>
    <name evidence="2" type="ORF">UFOVP747_49</name>
</gene>
<name>A0A6J7X9K9_9CAUD</name>
<dbReference type="EMBL" id="LR798343">
    <property type="protein sequence ID" value="CAB5225574.1"/>
    <property type="molecule type" value="Genomic_DNA"/>
</dbReference>
<accession>A0A6J7X9K9</accession>
<sequence>MSAKQKTRTVQMVVTFDVPRTIKLKDIPGEVKAVVADAGRCETSWGYETPKAIRVSGSVVVKP</sequence>
<organism evidence="2">
    <name type="scientific">uncultured Caudovirales phage</name>
    <dbReference type="NCBI Taxonomy" id="2100421"/>
    <lineage>
        <taxon>Viruses</taxon>
        <taxon>Duplodnaviria</taxon>
        <taxon>Heunggongvirae</taxon>
        <taxon>Uroviricota</taxon>
        <taxon>Caudoviricetes</taxon>
        <taxon>Peduoviridae</taxon>
        <taxon>Maltschvirus</taxon>
        <taxon>Maltschvirus maltsch</taxon>
    </lineage>
</organism>